<reference evidence="3 4" key="1">
    <citation type="submission" date="2016-08" db="EMBL/GenBank/DDBJ databases">
        <title>Genome sequence of Clavibacter michiganensis spp. strain CASJ009.</title>
        <authorList>
            <person name="Thapa S.P."/>
            <person name="Coaker G."/>
        </authorList>
    </citation>
    <scope>NUCLEOTIDE SEQUENCE [LARGE SCALE GENOMIC DNA]</scope>
    <source>
        <strain evidence="3">CASJ009</strain>
    </source>
</reference>
<evidence type="ECO:0000313" key="3">
    <source>
        <dbReference type="EMBL" id="OUE10472.1"/>
    </source>
</evidence>
<feature type="compositionally biased region" description="Low complexity" evidence="1">
    <location>
        <begin position="1"/>
        <end position="25"/>
    </location>
</feature>
<feature type="region of interest" description="Disordered" evidence="1">
    <location>
        <begin position="1"/>
        <end position="33"/>
    </location>
</feature>
<evidence type="ECO:0000256" key="2">
    <source>
        <dbReference type="SAM" id="Phobius"/>
    </source>
</evidence>
<accession>A0A251XY46</accession>
<dbReference type="Proteomes" id="UP000195106">
    <property type="component" value="Unassembled WGS sequence"/>
</dbReference>
<evidence type="ECO:0000313" key="4">
    <source>
        <dbReference type="Proteomes" id="UP000195106"/>
    </source>
</evidence>
<organism evidence="3 4">
    <name type="scientific">Clavibacter michiganensis</name>
    <dbReference type="NCBI Taxonomy" id="28447"/>
    <lineage>
        <taxon>Bacteria</taxon>
        <taxon>Bacillati</taxon>
        <taxon>Actinomycetota</taxon>
        <taxon>Actinomycetes</taxon>
        <taxon>Micrococcales</taxon>
        <taxon>Microbacteriaceae</taxon>
        <taxon>Clavibacter</taxon>
    </lineage>
</organism>
<dbReference type="AlphaFoldDB" id="A0A251XY46"/>
<keyword evidence="2" id="KW-0472">Membrane</keyword>
<feature type="transmembrane region" description="Helical" evidence="2">
    <location>
        <begin position="53"/>
        <end position="72"/>
    </location>
</feature>
<comment type="caution">
    <text evidence="3">The sequence shown here is derived from an EMBL/GenBank/DDBJ whole genome shotgun (WGS) entry which is preliminary data.</text>
</comment>
<keyword evidence="2" id="KW-1133">Transmembrane helix</keyword>
<keyword evidence="2" id="KW-0812">Transmembrane</keyword>
<name>A0A251XY46_9MICO</name>
<proteinExistence type="predicted"/>
<protein>
    <submittedName>
        <fullName evidence="3">Uncharacterized protein</fullName>
    </submittedName>
</protein>
<sequence>MSAPAPVGRRPAGGTAAGRTPAPRSRAGRRPAARIPGTFRLPVVGTRLRRREALVGAALAVAILAVALVALGTGDFP</sequence>
<gene>
    <name evidence="3" type="ORF">CMsap09_16125</name>
</gene>
<dbReference type="EMBL" id="MDHJ01000001">
    <property type="protein sequence ID" value="OUE10472.1"/>
    <property type="molecule type" value="Genomic_DNA"/>
</dbReference>
<evidence type="ECO:0000256" key="1">
    <source>
        <dbReference type="SAM" id="MobiDB-lite"/>
    </source>
</evidence>